<proteinExistence type="predicted"/>
<dbReference type="PROSITE" id="PS50893">
    <property type="entry name" value="ABC_TRANSPORTER_2"/>
    <property type="match status" value="1"/>
</dbReference>
<keyword evidence="6" id="KW-1185">Reference proteome</keyword>
<keyword evidence="3 5" id="KW-0067">ATP-binding</keyword>
<dbReference type="InterPro" id="IPR003439">
    <property type="entry name" value="ABC_transporter-like_ATP-bd"/>
</dbReference>
<protein>
    <submittedName>
        <fullName evidence="5">ATP-binding cassette domain-containing protein</fullName>
    </submittedName>
</protein>
<dbReference type="Gene3D" id="3.40.50.300">
    <property type="entry name" value="P-loop containing nucleotide triphosphate hydrolases"/>
    <property type="match status" value="1"/>
</dbReference>
<evidence type="ECO:0000256" key="2">
    <source>
        <dbReference type="ARBA" id="ARBA00022741"/>
    </source>
</evidence>
<dbReference type="PANTHER" id="PTHR42939:SF1">
    <property type="entry name" value="ABC TRANSPORTER ATP-BINDING PROTEIN ALBC-RELATED"/>
    <property type="match status" value="1"/>
</dbReference>
<gene>
    <name evidence="5" type="ORF">PQ465_14675</name>
</gene>
<dbReference type="CDD" id="cd03230">
    <property type="entry name" value="ABC_DR_subfamily_A"/>
    <property type="match status" value="1"/>
</dbReference>
<evidence type="ECO:0000256" key="3">
    <source>
        <dbReference type="ARBA" id="ARBA00022840"/>
    </source>
</evidence>
<dbReference type="Pfam" id="PF00005">
    <property type="entry name" value="ABC_tran"/>
    <property type="match status" value="1"/>
</dbReference>
<dbReference type="PANTHER" id="PTHR42939">
    <property type="entry name" value="ABC TRANSPORTER ATP-BINDING PROTEIN ALBC-RELATED"/>
    <property type="match status" value="1"/>
</dbReference>
<accession>A0ABY7WG93</accession>
<evidence type="ECO:0000259" key="4">
    <source>
        <dbReference type="PROSITE" id="PS50893"/>
    </source>
</evidence>
<evidence type="ECO:0000313" key="6">
    <source>
        <dbReference type="Proteomes" id="UP001221558"/>
    </source>
</evidence>
<keyword evidence="2" id="KW-0547">Nucleotide-binding</keyword>
<name>A0ABY7WG93_9SPHI</name>
<dbReference type="InterPro" id="IPR027417">
    <property type="entry name" value="P-loop_NTPase"/>
</dbReference>
<dbReference type="Proteomes" id="UP001221558">
    <property type="component" value="Chromosome"/>
</dbReference>
<feature type="domain" description="ABC transporter" evidence="4">
    <location>
        <begin position="2"/>
        <end position="217"/>
    </location>
</feature>
<dbReference type="EMBL" id="CP117880">
    <property type="protein sequence ID" value="WDF67541.1"/>
    <property type="molecule type" value="Genomic_DNA"/>
</dbReference>
<evidence type="ECO:0000256" key="1">
    <source>
        <dbReference type="ARBA" id="ARBA00022448"/>
    </source>
</evidence>
<reference evidence="5 6" key="1">
    <citation type="submission" date="2023-02" db="EMBL/GenBank/DDBJ databases">
        <title>Genome sequence of Sphingobacterium sp. KACC 22765.</title>
        <authorList>
            <person name="Kim S."/>
            <person name="Heo J."/>
            <person name="Kwon S.-W."/>
        </authorList>
    </citation>
    <scope>NUCLEOTIDE SEQUENCE [LARGE SCALE GENOMIC DNA]</scope>
    <source>
        <strain evidence="5 6">KACC 22765</strain>
    </source>
</reference>
<dbReference type="InterPro" id="IPR051782">
    <property type="entry name" value="ABC_Transporter_VariousFunc"/>
</dbReference>
<dbReference type="GO" id="GO:0005524">
    <property type="term" value="F:ATP binding"/>
    <property type="evidence" value="ECO:0007669"/>
    <property type="project" value="UniProtKB-KW"/>
</dbReference>
<dbReference type="SUPFAM" id="SSF52540">
    <property type="entry name" value="P-loop containing nucleoside triphosphate hydrolases"/>
    <property type="match status" value="1"/>
</dbReference>
<evidence type="ECO:0000313" key="5">
    <source>
        <dbReference type="EMBL" id="WDF67541.1"/>
    </source>
</evidence>
<sequence length="226" mass="25594">MIKIDKLQKKFGKKVVLDNIDALFLPGHVYGIVGANAAGKTTFFRCLAGLESYTGHIEATTMPIKDRLGYLVAEHYFLPKITGEEYLLLLTSARVQQVRDLHTYNIFDLPLKNYVSSYSTGMKKKLAIMGVLLQDNDYFIFDEPYNGLDLQSSMMLTTLIAALREKGKIILLSSHIFATLKESCDELFLLEKGTFARQLEKDKFATLEAELKAHTWSADLMKLINR</sequence>
<organism evidence="5 6">
    <name type="scientific">Sphingobacterium oryzagri</name>
    <dbReference type="NCBI Taxonomy" id="3025669"/>
    <lineage>
        <taxon>Bacteria</taxon>
        <taxon>Pseudomonadati</taxon>
        <taxon>Bacteroidota</taxon>
        <taxon>Sphingobacteriia</taxon>
        <taxon>Sphingobacteriales</taxon>
        <taxon>Sphingobacteriaceae</taxon>
        <taxon>Sphingobacterium</taxon>
    </lineage>
</organism>
<dbReference type="RefSeq" id="WP_274266269.1">
    <property type="nucleotide sequence ID" value="NZ_CP117880.1"/>
</dbReference>
<keyword evidence="1" id="KW-0813">Transport</keyword>